<dbReference type="AlphaFoldDB" id="A0A9J7KT30"/>
<feature type="transmembrane region" description="Helical" evidence="10">
    <location>
        <begin position="125"/>
        <end position="150"/>
    </location>
</feature>
<dbReference type="OrthoDB" id="5975505at2759"/>
<dbReference type="PANTHER" id="PTHR45695">
    <property type="entry name" value="LEUCOKININ RECEPTOR-RELATED"/>
    <property type="match status" value="1"/>
</dbReference>
<evidence type="ECO:0000313" key="13">
    <source>
        <dbReference type="RefSeq" id="XP_035670033.1"/>
    </source>
</evidence>
<name>A0A9J7KT30_BRAFL</name>
<dbReference type="GO" id="GO:0005886">
    <property type="term" value="C:plasma membrane"/>
    <property type="evidence" value="ECO:0000318"/>
    <property type="project" value="GO_Central"/>
</dbReference>
<evidence type="ECO:0000256" key="3">
    <source>
        <dbReference type="ARBA" id="ARBA00022692"/>
    </source>
</evidence>
<keyword evidence="6 10" id="KW-0472">Membrane</keyword>
<feature type="domain" description="G-protein coupled receptors family 1 profile" evidence="11">
    <location>
        <begin position="63"/>
        <end position="323"/>
    </location>
</feature>
<dbReference type="GO" id="GO:0007186">
    <property type="term" value="P:G protein-coupled receptor signaling pathway"/>
    <property type="evidence" value="ECO:0000318"/>
    <property type="project" value="GO_Central"/>
</dbReference>
<evidence type="ECO:0000256" key="7">
    <source>
        <dbReference type="ARBA" id="ARBA00023170"/>
    </source>
</evidence>
<dbReference type="InterPro" id="IPR000611">
    <property type="entry name" value="NPY_rcpt"/>
</dbReference>
<keyword evidence="4 10" id="KW-1133">Transmembrane helix</keyword>
<keyword evidence="3 9" id="KW-0812">Transmembrane</keyword>
<keyword evidence="5 9" id="KW-0297">G-protein coupled receptor</keyword>
<dbReference type="GeneID" id="118411662"/>
<reference evidence="12" key="1">
    <citation type="journal article" date="2020" name="Nat. Ecol. Evol.">
        <title>Deeply conserved synteny resolves early events in vertebrate evolution.</title>
        <authorList>
            <person name="Simakov O."/>
            <person name="Marletaz F."/>
            <person name="Yue J.X."/>
            <person name="O'Connell B."/>
            <person name="Jenkins J."/>
            <person name="Brandt A."/>
            <person name="Calef R."/>
            <person name="Tung C.H."/>
            <person name="Huang T.K."/>
            <person name="Schmutz J."/>
            <person name="Satoh N."/>
            <person name="Yu J.K."/>
            <person name="Putnam N.H."/>
            <person name="Green R.E."/>
            <person name="Rokhsar D.S."/>
        </authorList>
    </citation>
    <scope>NUCLEOTIDE SEQUENCE [LARGE SCALE GENOMIC DNA]</scope>
    <source>
        <strain evidence="12">S238N-H82</strain>
    </source>
</reference>
<dbReference type="GO" id="GO:0004930">
    <property type="term" value="F:G protein-coupled receptor activity"/>
    <property type="evidence" value="ECO:0000318"/>
    <property type="project" value="GO_Central"/>
</dbReference>
<keyword evidence="8 9" id="KW-0807">Transducer</keyword>
<dbReference type="Proteomes" id="UP000001554">
    <property type="component" value="Chromosome 3"/>
</dbReference>
<evidence type="ECO:0000256" key="6">
    <source>
        <dbReference type="ARBA" id="ARBA00023136"/>
    </source>
</evidence>
<keyword evidence="7 9" id="KW-0675">Receptor</keyword>
<dbReference type="SUPFAM" id="SSF81321">
    <property type="entry name" value="Family A G protein-coupled receptor-like"/>
    <property type="match status" value="1"/>
</dbReference>
<evidence type="ECO:0000256" key="1">
    <source>
        <dbReference type="ARBA" id="ARBA00004141"/>
    </source>
</evidence>
<dbReference type="KEGG" id="bfo:118411662"/>
<accession>A0A9J7KT30</accession>
<dbReference type="PRINTS" id="PR01012">
    <property type="entry name" value="NRPEPTIDEYR"/>
</dbReference>
<dbReference type="PROSITE" id="PS50262">
    <property type="entry name" value="G_PROTEIN_RECEP_F1_2"/>
    <property type="match status" value="1"/>
</dbReference>
<protein>
    <submittedName>
        <fullName evidence="13">QRFP-like peptide receptor</fullName>
    </submittedName>
</protein>
<comment type="subcellular location">
    <subcellularLocation>
        <location evidence="1">Membrane</location>
        <topology evidence="1">Multi-pass membrane protein</topology>
    </subcellularLocation>
</comment>
<organism evidence="12 13">
    <name type="scientific">Branchiostoma floridae</name>
    <name type="common">Florida lancelet</name>
    <name type="synonym">Amphioxus</name>
    <dbReference type="NCBI Taxonomy" id="7739"/>
    <lineage>
        <taxon>Eukaryota</taxon>
        <taxon>Metazoa</taxon>
        <taxon>Chordata</taxon>
        <taxon>Cephalochordata</taxon>
        <taxon>Leptocardii</taxon>
        <taxon>Amphioxiformes</taxon>
        <taxon>Branchiostomatidae</taxon>
        <taxon>Branchiostoma</taxon>
    </lineage>
</organism>
<feature type="transmembrane region" description="Helical" evidence="10">
    <location>
        <begin position="50"/>
        <end position="72"/>
    </location>
</feature>
<gene>
    <name evidence="13" type="primary">LOC118411662</name>
</gene>
<dbReference type="PRINTS" id="PR00237">
    <property type="entry name" value="GPCRRHODOPSN"/>
</dbReference>
<reference evidence="13" key="2">
    <citation type="submission" date="2025-08" db="UniProtKB">
        <authorList>
            <consortium name="RefSeq"/>
        </authorList>
    </citation>
    <scope>IDENTIFICATION</scope>
    <source>
        <strain evidence="13">S238N-H82</strain>
        <tissue evidence="13">Testes</tissue>
    </source>
</reference>
<dbReference type="OMA" id="ESPPYFK"/>
<dbReference type="PANTHER" id="PTHR45695:SF28">
    <property type="entry name" value="G-PROTEIN COUPLED RECEPTORS FAMILY 1 PROFILE DOMAIN-CONTAINING PROTEIN"/>
    <property type="match status" value="1"/>
</dbReference>
<sequence>MEGNASTASLPTEQLSFPDNFTYGNVTSTSYFPYPGEFRHLSDGEKAGKIIAYMVIFTMAIVGNCLVIYTVAVNKKMRTTTNFYLTNLAVADILIAVCCMWVALIKDLTDPVWIFGDFMCRFNTFMQGVSITSSIIMLTVIAIDRFYAIIFPLKARITETNTAAVISTVWLISCAVNVPLLVVSEQKQWEWDDGVLEVWCAEKWDQHQKAIYTSVLFVVLYAIPLVVMMVAYFLLARKLWRTTSPGIAALSIQQLQLKAKKKVIKMLVVVMTVFFVCWTPYHVLQIWLQFGILPKESPPYFKQLRFVVLLLGYSNSAMNPIIYAGVNENFRKSFRDAYKCKHCRRNQVQPDGPAVWLEHPHDNIETHSTQAPQELRIQGHNTARA</sequence>
<dbReference type="CDD" id="cd14993">
    <property type="entry name" value="7tmA_CCKR-like"/>
    <property type="match status" value="1"/>
</dbReference>
<evidence type="ECO:0000256" key="4">
    <source>
        <dbReference type="ARBA" id="ARBA00022989"/>
    </source>
</evidence>
<dbReference type="FunFam" id="1.20.1070.10:FF:000291">
    <property type="entry name" value="Predicted protein"/>
    <property type="match status" value="1"/>
</dbReference>
<dbReference type="PROSITE" id="PS00237">
    <property type="entry name" value="G_PROTEIN_RECEP_F1_1"/>
    <property type="match status" value="1"/>
</dbReference>
<feature type="transmembrane region" description="Helical" evidence="10">
    <location>
        <begin position="84"/>
        <end position="105"/>
    </location>
</feature>
<evidence type="ECO:0000256" key="2">
    <source>
        <dbReference type="ARBA" id="ARBA00010663"/>
    </source>
</evidence>
<feature type="transmembrane region" description="Helical" evidence="10">
    <location>
        <begin position="162"/>
        <end position="182"/>
    </location>
</feature>
<dbReference type="Pfam" id="PF00001">
    <property type="entry name" value="7tm_1"/>
    <property type="match status" value="1"/>
</dbReference>
<evidence type="ECO:0000259" key="11">
    <source>
        <dbReference type="PROSITE" id="PS50262"/>
    </source>
</evidence>
<evidence type="ECO:0000256" key="5">
    <source>
        <dbReference type="ARBA" id="ARBA00023040"/>
    </source>
</evidence>
<comment type="similarity">
    <text evidence="2 9">Belongs to the G-protein coupled receptor 1 family.</text>
</comment>
<proteinExistence type="inferred from homology"/>
<feature type="transmembrane region" description="Helical" evidence="10">
    <location>
        <begin position="263"/>
        <end position="284"/>
    </location>
</feature>
<evidence type="ECO:0000256" key="8">
    <source>
        <dbReference type="ARBA" id="ARBA00023224"/>
    </source>
</evidence>
<dbReference type="GO" id="GO:0004983">
    <property type="term" value="F:neuropeptide Y receptor activity"/>
    <property type="evidence" value="ECO:0007669"/>
    <property type="project" value="InterPro"/>
</dbReference>
<dbReference type="SMART" id="SM01381">
    <property type="entry name" value="7TM_GPCR_Srsx"/>
    <property type="match status" value="1"/>
</dbReference>
<dbReference type="Gene3D" id="1.20.1070.10">
    <property type="entry name" value="Rhodopsin 7-helix transmembrane proteins"/>
    <property type="match status" value="1"/>
</dbReference>
<dbReference type="InterPro" id="IPR000276">
    <property type="entry name" value="GPCR_Rhodpsn"/>
</dbReference>
<evidence type="ECO:0000256" key="9">
    <source>
        <dbReference type="RuleBase" id="RU000688"/>
    </source>
</evidence>
<dbReference type="RefSeq" id="XP_035670033.1">
    <property type="nucleotide sequence ID" value="XM_035814140.1"/>
</dbReference>
<feature type="transmembrane region" description="Helical" evidence="10">
    <location>
        <begin position="211"/>
        <end position="235"/>
    </location>
</feature>
<feature type="transmembrane region" description="Helical" evidence="10">
    <location>
        <begin position="304"/>
        <end position="326"/>
    </location>
</feature>
<keyword evidence="12" id="KW-1185">Reference proteome</keyword>
<evidence type="ECO:0000256" key="10">
    <source>
        <dbReference type="SAM" id="Phobius"/>
    </source>
</evidence>
<evidence type="ECO:0000313" key="12">
    <source>
        <dbReference type="Proteomes" id="UP000001554"/>
    </source>
</evidence>
<dbReference type="InterPro" id="IPR017452">
    <property type="entry name" value="GPCR_Rhodpsn_7TM"/>
</dbReference>